<protein>
    <submittedName>
        <fullName evidence="1">Uncharacterized protein</fullName>
    </submittedName>
</protein>
<name>A0AAV4Q0L3_CAEEX</name>
<comment type="caution">
    <text evidence="1">The sequence shown here is derived from an EMBL/GenBank/DDBJ whole genome shotgun (WGS) entry which is preliminary data.</text>
</comment>
<sequence length="107" mass="12895">MRKNRKINQFSRRNEAEIFCKHFKRTTLNECSDQVIVYGSDWDTEINLVLLDPQFITDNALRLKSKSKYLIVIWHIIHCPKTKNYKILKITKLLYLEIQIGKFNRRP</sequence>
<dbReference type="AlphaFoldDB" id="A0AAV4Q0L3"/>
<evidence type="ECO:0000313" key="1">
    <source>
        <dbReference type="EMBL" id="GIY01989.1"/>
    </source>
</evidence>
<reference evidence="1 2" key="1">
    <citation type="submission" date="2021-06" db="EMBL/GenBank/DDBJ databases">
        <title>Caerostris extrusa draft genome.</title>
        <authorList>
            <person name="Kono N."/>
            <person name="Arakawa K."/>
        </authorList>
    </citation>
    <scope>NUCLEOTIDE SEQUENCE [LARGE SCALE GENOMIC DNA]</scope>
</reference>
<gene>
    <name evidence="1" type="ORF">CEXT_404231</name>
</gene>
<keyword evidence="2" id="KW-1185">Reference proteome</keyword>
<organism evidence="1 2">
    <name type="scientific">Caerostris extrusa</name>
    <name type="common">Bark spider</name>
    <name type="synonym">Caerostris bankana</name>
    <dbReference type="NCBI Taxonomy" id="172846"/>
    <lineage>
        <taxon>Eukaryota</taxon>
        <taxon>Metazoa</taxon>
        <taxon>Ecdysozoa</taxon>
        <taxon>Arthropoda</taxon>
        <taxon>Chelicerata</taxon>
        <taxon>Arachnida</taxon>
        <taxon>Araneae</taxon>
        <taxon>Araneomorphae</taxon>
        <taxon>Entelegynae</taxon>
        <taxon>Araneoidea</taxon>
        <taxon>Araneidae</taxon>
        <taxon>Caerostris</taxon>
    </lineage>
</organism>
<dbReference type="Proteomes" id="UP001054945">
    <property type="component" value="Unassembled WGS sequence"/>
</dbReference>
<dbReference type="EMBL" id="BPLR01005394">
    <property type="protein sequence ID" value="GIY01989.1"/>
    <property type="molecule type" value="Genomic_DNA"/>
</dbReference>
<proteinExistence type="predicted"/>
<evidence type="ECO:0000313" key="2">
    <source>
        <dbReference type="Proteomes" id="UP001054945"/>
    </source>
</evidence>
<accession>A0AAV4Q0L3</accession>